<feature type="transmembrane region" description="Helical" evidence="1">
    <location>
        <begin position="111"/>
        <end position="131"/>
    </location>
</feature>
<feature type="transmembrane region" description="Helical" evidence="1">
    <location>
        <begin position="24"/>
        <end position="50"/>
    </location>
</feature>
<reference evidence="3" key="1">
    <citation type="journal article" date="2019" name="Int. J. Syst. Evol. Microbiol.">
        <title>The Global Catalogue of Microorganisms (GCM) 10K type strain sequencing project: providing services to taxonomists for standard genome sequencing and annotation.</title>
        <authorList>
            <consortium name="The Broad Institute Genomics Platform"/>
            <consortium name="The Broad Institute Genome Sequencing Center for Infectious Disease"/>
            <person name="Wu L."/>
            <person name="Ma J."/>
        </authorList>
    </citation>
    <scope>NUCLEOTIDE SEQUENCE [LARGE SCALE GENOMIC DNA]</scope>
    <source>
        <strain evidence="3">CCUG 55608</strain>
    </source>
</reference>
<proteinExistence type="predicted"/>
<dbReference type="EMBL" id="JBHTLP010000014">
    <property type="protein sequence ID" value="MFD1143555.1"/>
    <property type="molecule type" value="Genomic_DNA"/>
</dbReference>
<evidence type="ECO:0000313" key="3">
    <source>
        <dbReference type="Proteomes" id="UP001597116"/>
    </source>
</evidence>
<gene>
    <name evidence="2" type="ORF">ACFQ4C_20680</name>
</gene>
<name>A0ABW3QNJ2_9BACT</name>
<comment type="caution">
    <text evidence="2">The sequence shown here is derived from an EMBL/GenBank/DDBJ whole genome shotgun (WGS) entry which is preliminary data.</text>
</comment>
<feature type="transmembrane region" description="Helical" evidence="1">
    <location>
        <begin position="137"/>
        <end position="154"/>
    </location>
</feature>
<evidence type="ECO:0000256" key="1">
    <source>
        <dbReference type="SAM" id="Phobius"/>
    </source>
</evidence>
<accession>A0ABW3QNJ2</accession>
<protein>
    <submittedName>
        <fullName evidence="2">Uncharacterized protein</fullName>
    </submittedName>
</protein>
<keyword evidence="3" id="KW-1185">Reference proteome</keyword>
<sequence length="212" mass="23452">MKSYQEQLATLEEIRSLMQRSSRFTSLSGLSGVAVGLLALAGTGLVNWHLNQQNLLYQDVYQGRINQETAIFLVTVVLSLFILAVGSVLLLTGLKAQKSGQAIWHHQGQRLFSNLFIPIAVGGLFCLILLYHNILYLVAPCMLIFYGLALIHSSKYTFSEIRYLGLGEIALGLLACFQIEYGLIAWGMGFGGLNILYGALIHYTYERNGSNL</sequence>
<dbReference type="RefSeq" id="WP_379884429.1">
    <property type="nucleotide sequence ID" value="NZ_JBHTLP010000014.1"/>
</dbReference>
<feature type="transmembrane region" description="Helical" evidence="1">
    <location>
        <begin position="70"/>
        <end position="91"/>
    </location>
</feature>
<keyword evidence="1" id="KW-0812">Transmembrane</keyword>
<keyword evidence="1" id="KW-0472">Membrane</keyword>
<feature type="transmembrane region" description="Helical" evidence="1">
    <location>
        <begin position="186"/>
        <end position="205"/>
    </location>
</feature>
<evidence type="ECO:0000313" key="2">
    <source>
        <dbReference type="EMBL" id="MFD1143555.1"/>
    </source>
</evidence>
<dbReference type="Proteomes" id="UP001597116">
    <property type="component" value="Unassembled WGS sequence"/>
</dbReference>
<organism evidence="2 3">
    <name type="scientific">Larkinella insperata</name>
    <dbReference type="NCBI Taxonomy" id="332158"/>
    <lineage>
        <taxon>Bacteria</taxon>
        <taxon>Pseudomonadati</taxon>
        <taxon>Bacteroidota</taxon>
        <taxon>Cytophagia</taxon>
        <taxon>Cytophagales</taxon>
        <taxon>Spirosomataceae</taxon>
        <taxon>Larkinella</taxon>
    </lineage>
</organism>
<keyword evidence="1" id="KW-1133">Transmembrane helix</keyword>